<dbReference type="Gene3D" id="3.50.30.60">
    <property type="entry name" value="LD-carboxypeptidase A C-terminal domain-like"/>
    <property type="match status" value="1"/>
</dbReference>
<dbReference type="GO" id="GO:0008236">
    <property type="term" value="F:serine-type peptidase activity"/>
    <property type="evidence" value="ECO:0007669"/>
    <property type="project" value="UniProtKB-KW"/>
</dbReference>
<dbReference type="SUPFAM" id="SSF52317">
    <property type="entry name" value="Class I glutamine amidotransferase-like"/>
    <property type="match status" value="1"/>
</dbReference>
<accession>A0A1H0WIA0</accession>
<evidence type="ECO:0000256" key="5">
    <source>
        <dbReference type="ARBA" id="ARBA00022825"/>
    </source>
</evidence>
<dbReference type="GO" id="GO:0006508">
    <property type="term" value="P:proteolysis"/>
    <property type="evidence" value="ECO:0007669"/>
    <property type="project" value="UniProtKB-KW"/>
</dbReference>
<dbReference type="AlphaFoldDB" id="A0A1H0WIA0"/>
<dbReference type="InterPro" id="IPR040449">
    <property type="entry name" value="Peptidase_S66_N"/>
</dbReference>
<dbReference type="PANTHER" id="PTHR30237">
    <property type="entry name" value="MURAMOYLTETRAPEPTIDE CARBOXYPEPTIDASE"/>
    <property type="match status" value="1"/>
</dbReference>
<dbReference type="InterPro" id="IPR027461">
    <property type="entry name" value="Carboxypeptidase_A_C_sf"/>
</dbReference>
<evidence type="ECO:0000256" key="1">
    <source>
        <dbReference type="ARBA" id="ARBA00010233"/>
    </source>
</evidence>
<organism evidence="9 10">
    <name type="scientific">Actinopolyspora xinjiangensis</name>
    <dbReference type="NCBI Taxonomy" id="405564"/>
    <lineage>
        <taxon>Bacteria</taxon>
        <taxon>Bacillati</taxon>
        <taxon>Actinomycetota</taxon>
        <taxon>Actinomycetes</taxon>
        <taxon>Actinopolysporales</taxon>
        <taxon>Actinopolysporaceae</taxon>
        <taxon>Actinopolyspora</taxon>
    </lineage>
</organism>
<dbReference type="OrthoDB" id="9807329at2"/>
<evidence type="ECO:0000313" key="9">
    <source>
        <dbReference type="EMBL" id="SDP90271.1"/>
    </source>
</evidence>
<dbReference type="Gene3D" id="3.40.50.10740">
    <property type="entry name" value="Class I glutamine amidotransferase-like"/>
    <property type="match status" value="1"/>
</dbReference>
<evidence type="ECO:0000256" key="6">
    <source>
        <dbReference type="PIRSR" id="PIRSR028757-1"/>
    </source>
</evidence>
<sequence>MPTITATRGLPALPRPGDTVAVVAPAGPVPEEQLRTGVELLESWDLRVEVGEHVTSRHPRLDYLAGSDAERAADLERAWCDPGIKAVFCARGGYGSVRILDRLDWPAMARVPGKLLVGSSDVTALHEAVGHHLGVASLFGPMIATKAFTEDPPARQHLWHSLFEPEEVRSLTAPCSGALRTGRAAGITHGGNLSVLAGLLGSGDLPRPPSPGLALLEDVTEQPYQLDRYLTQLRRAGWFETAAGVVLGSWRDCGSAEGVLETLLDVLGDLGVPVVRELGFGHCDGQLTVPLGVRAELDAEAGTLTVTEPRPD</sequence>
<evidence type="ECO:0000256" key="4">
    <source>
        <dbReference type="ARBA" id="ARBA00022801"/>
    </source>
</evidence>
<dbReference type="PIRSF" id="PIRSF028757">
    <property type="entry name" value="LD-carboxypeptidase"/>
    <property type="match status" value="1"/>
</dbReference>
<protein>
    <submittedName>
        <fullName evidence="9">Muramoyltetrapeptide carboxypeptidase</fullName>
    </submittedName>
</protein>
<dbReference type="EMBL" id="FNJR01000012">
    <property type="protein sequence ID" value="SDP90271.1"/>
    <property type="molecule type" value="Genomic_DNA"/>
</dbReference>
<dbReference type="GO" id="GO:0004180">
    <property type="term" value="F:carboxypeptidase activity"/>
    <property type="evidence" value="ECO:0007669"/>
    <property type="project" value="UniProtKB-KW"/>
</dbReference>
<dbReference type="InterPro" id="IPR003507">
    <property type="entry name" value="S66_fam"/>
</dbReference>
<dbReference type="InterPro" id="IPR040921">
    <property type="entry name" value="Peptidase_S66C"/>
</dbReference>
<evidence type="ECO:0000259" key="7">
    <source>
        <dbReference type="Pfam" id="PF02016"/>
    </source>
</evidence>
<dbReference type="Proteomes" id="UP000199497">
    <property type="component" value="Unassembled WGS sequence"/>
</dbReference>
<feature type="domain" description="LD-carboxypeptidase N-terminal" evidence="7">
    <location>
        <begin position="20"/>
        <end position="140"/>
    </location>
</feature>
<gene>
    <name evidence="9" type="ORF">SAMN04487905_112119</name>
</gene>
<keyword evidence="5" id="KW-0720">Serine protease</keyword>
<feature type="active site" description="Nucleophile" evidence="6">
    <location>
        <position position="120"/>
    </location>
</feature>
<dbReference type="InterPro" id="IPR029062">
    <property type="entry name" value="Class_I_gatase-like"/>
</dbReference>
<keyword evidence="2 9" id="KW-0121">Carboxypeptidase</keyword>
<dbReference type="CDD" id="cd07025">
    <property type="entry name" value="Peptidase_S66"/>
    <property type="match status" value="1"/>
</dbReference>
<evidence type="ECO:0000256" key="3">
    <source>
        <dbReference type="ARBA" id="ARBA00022670"/>
    </source>
</evidence>
<name>A0A1H0WIA0_9ACTN</name>
<feature type="active site" description="Charge relay system" evidence="6">
    <location>
        <position position="282"/>
    </location>
</feature>
<keyword evidence="4" id="KW-0378">Hydrolase</keyword>
<dbReference type="Pfam" id="PF02016">
    <property type="entry name" value="Peptidase_S66"/>
    <property type="match status" value="1"/>
</dbReference>
<evidence type="ECO:0000256" key="2">
    <source>
        <dbReference type="ARBA" id="ARBA00022645"/>
    </source>
</evidence>
<comment type="similarity">
    <text evidence="1">Belongs to the peptidase S66 family.</text>
</comment>
<feature type="domain" description="LD-carboxypeptidase C-terminal" evidence="8">
    <location>
        <begin position="186"/>
        <end position="297"/>
    </location>
</feature>
<evidence type="ECO:0000259" key="8">
    <source>
        <dbReference type="Pfam" id="PF17676"/>
    </source>
</evidence>
<dbReference type="Pfam" id="PF17676">
    <property type="entry name" value="Peptidase_S66C"/>
    <property type="match status" value="1"/>
</dbReference>
<proteinExistence type="inferred from homology"/>
<feature type="active site" description="Charge relay system" evidence="6">
    <location>
        <position position="217"/>
    </location>
</feature>
<evidence type="ECO:0000313" key="10">
    <source>
        <dbReference type="Proteomes" id="UP000199497"/>
    </source>
</evidence>
<dbReference type="RefSeq" id="WP_092603860.1">
    <property type="nucleotide sequence ID" value="NZ_FNJR01000012.1"/>
</dbReference>
<reference evidence="10" key="1">
    <citation type="submission" date="2016-10" db="EMBL/GenBank/DDBJ databases">
        <authorList>
            <person name="Varghese N."/>
            <person name="Submissions S."/>
        </authorList>
    </citation>
    <scope>NUCLEOTIDE SEQUENCE [LARGE SCALE GENOMIC DNA]</scope>
    <source>
        <strain evidence="10">DSM 46732</strain>
    </source>
</reference>
<keyword evidence="3" id="KW-0645">Protease</keyword>
<dbReference type="SUPFAM" id="SSF141986">
    <property type="entry name" value="LD-carboxypeptidase A C-terminal domain-like"/>
    <property type="match status" value="1"/>
</dbReference>
<dbReference type="PANTHER" id="PTHR30237:SF2">
    <property type="entry name" value="MUREIN TETRAPEPTIDE CARBOXYPEPTIDASE"/>
    <property type="match status" value="1"/>
</dbReference>
<dbReference type="STRING" id="405564.SAMN04487905_112119"/>
<keyword evidence="10" id="KW-1185">Reference proteome</keyword>
<dbReference type="InterPro" id="IPR027478">
    <property type="entry name" value="LdcA_N"/>
</dbReference>